<keyword evidence="3" id="KW-1185">Reference proteome</keyword>
<comment type="caution">
    <text evidence="2">The sequence shown here is derived from an EMBL/GenBank/DDBJ whole genome shotgun (WGS) entry which is preliminary data.</text>
</comment>
<name>A0ABV9I633_9DEIO</name>
<dbReference type="PROSITE" id="PS51819">
    <property type="entry name" value="VOC"/>
    <property type="match status" value="1"/>
</dbReference>
<proteinExistence type="predicted"/>
<feature type="domain" description="VOC" evidence="1">
    <location>
        <begin position="10"/>
        <end position="123"/>
    </location>
</feature>
<dbReference type="RefSeq" id="WP_380060824.1">
    <property type="nucleotide sequence ID" value="NZ_JBHSEI010000002.1"/>
</dbReference>
<evidence type="ECO:0000313" key="3">
    <source>
        <dbReference type="Proteomes" id="UP001595952"/>
    </source>
</evidence>
<evidence type="ECO:0000259" key="1">
    <source>
        <dbReference type="PROSITE" id="PS51819"/>
    </source>
</evidence>
<dbReference type="Pfam" id="PF00903">
    <property type="entry name" value="Glyoxalase"/>
    <property type="match status" value="1"/>
</dbReference>
<dbReference type="EMBL" id="JBHSEI010000002">
    <property type="protein sequence ID" value="MFC4637792.1"/>
    <property type="molecule type" value="Genomic_DNA"/>
</dbReference>
<protein>
    <submittedName>
        <fullName evidence="2">VOC family protein</fullName>
    </submittedName>
</protein>
<dbReference type="SUPFAM" id="SSF54593">
    <property type="entry name" value="Glyoxalase/Bleomycin resistance protein/Dihydroxybiphenyl dioxygenase"/>
    <property type="match status" value="1"/>
</dbReference>
<dbReference type="InterPro" id="IPR037523">
    <property type="entry name" value="VOC_core"/>
</dbReference>
<dbReference type="InterPro" id="IPR004360">
    <property type="entry name" value="Glyas_Fos-R_dOase_dom"/>
</dbReference>
<dbReference type="Gene3D" id="3.10.180.10">
    <property type="entry name" value="2,3-Dihydroxybiphenyl 1,2-Dioxygenase, domain 1"/>
    <property type="match status" value="1"/>
</dbReference>
<accession>A0ABV9I633</accession>
<gene>
    <name evidence="2" type="ORF">ACFO0D_05505</name>
</gene>
<dbReference type="CDD" id="cd06587">
    <property type="entry name" value="VOC"/>
    <property type="match status" value="1"/>
</dbReference>
<organism evidence="2 3">
    <name type="scientific">Deinococcus hohokamensis</name>
    <dbReference type="NCBI Taxonomy" id="309883"/>
    <lineage>
        <taxon>Bacteria</taxon>
        <taxon>Thermotogati</taxon>
        <taxon>Deinococcota</taxon>
        <taxon>Deinococci</taxon>
        <taxon>Deinococcales</taxon>
        <taxon>Deinococcaceae</taxon>
        <taxon>Deinococcus</taxon>
    </lineage>
</organism>
<dbReference type="Proteomes" id="UP001595952">
    <property type="component" value="Unassembled WGS sequence"/>
</dbReference>
<reference evidence="3" key="1">
    <citation type="journal article" date="2019" name="Int. J. Syst. Evol. Microbiol.">
        <title>The Global Catalogue of Microorganisms (GCM) 10K type strain sequencing project: providing services to taxonomists for standard genome sequencing and annotation.</title>
        <authorList>
            <consortium name="The Broad Institute Genomics Platform"/>
            <consortium name="The Broad Institute Genome Sequencing Center for Infectious Disease"/>
            <person name="Wu L."/>
            <person name="Ma J."/>
        </authorList>
    </citation>
    <scope>NUCLEOTIDE SEQUENCE [LARGE SCALE GENOMIC DNA]</scope>
    <source>
        <strain evidence="3">CCUG 55995</strain>
    </source>
</reference>
<sequence>MPQDDFKFHRLSHVKLYVPDLQAAVAYYQEAGLRAEMVASPDDPAPQRARLFFPEGEAYLELHTDARQQFTDVQVSVTRLDQAYRFLSRQPTVMWLEPPHDAGGKRRATVRGPDGNVLILTEDPLPSLRDD</sequence>
<evidence type="ECO:0000313" key="2">
    <source>
        <dbReference type="EMBL" id="MFC4637792.1"/>
    </source>
</evidence>
<dbReference type="InterPro" id="IPR029068">
    <property type="entry name" value="Glyas_Bleomycin-R_OHBP_Dase"/>
</dbReference>